<sequence>MGSNTWQPKQDQPLELTRDHLNVLLKDRQPVQQGGGGNAFFRPTNNMARPSRGFDPLGALFPRTMSAFARDPNYAAALNQQANLRNITAIGAGVAASPYIVGLGAVAGTEAVPAIADSVMTGARTAASGYKALPPMTQGALGGAVGGGGFNAVSQKVKGGDFDYKQTLKAGALGSATGVLNAGLATAAGVTPVSWSNLYKNLENRVGLDIFMKTAILKRAAQEYLNSLEQPYNEPDTPYKSSKKP</sequence>
<protein>
    <submittedName>
        <fullName evidence="1">Uncharacterized protein</fullName>
    </submittedName>
</protein>
<name>A0A345P993_9GAMM</name>
<evidence type="ECO:0000313" key="2">
    <source>
        <dbReference type="Proteomes" id="UP000253940"/>
    </source>
</evidence>
<keyword evidence="2" id="KW-1185">Reference proteome</keyword>
<organism evidence="1 2">
    <name type="scientific">Aquirhabdus parva</name>
    <dbReference type="NCBI Taxonomy" id="2283318"/>
    <lineage>
        <taxon>Bacteria</taxon>
        <taxon>Pseudomonadati</taxon>
        <taxon>Pseudomonadota</taxon>
        <taxon>Gammaproteobacteria</taxon>
        <taxon>Moraxellales</taxon>
        <taxon>Moraxellaceae</taxon>
        <taxon>Aquirhabdus</taxon>
    </lineage>
</organism>
<dbReference type="EMBL" id="CP031222">
    <property type="protein sequence ID" value="AXI03852.1"/>
    <property type="molecule type" value="Genomic_DNA"/>
</dbReference>
<reference evidence="1 2" key="1">
    <citation type="submission" date="2018-07" db="EMBL/GenBank/DDBJ databases">
        <title>Genome sequencing of Moraxellaceae gen. HYN0046.</title>
        <authorList>
            <person name="Kim M."/>
            <person name="Yi H."/>
        </authorList>
    </citation>
    <scope>NUCLEOTIDE SEQUENCE [LARGE SCALE GENOMIC DNA]</scope>
    <source>
        <strain evidence="1 2">HYN0046</strain>
    </source>
</reference>
<gene>
    <name evidence="1" type="ORF">HYN46_14010</name>
</gene>
<dbReference type="Proteomes" id="UP000253940">
    <property type="component" value="Chromosome"/>
</dbReference>
<dbReference type="KEGG" id="mbah:HYN46_14010"/>
<evidence type="ECO:0000313" key="1">
    <source>
        <dbReference type="EMBL" id="AXI03852.1"/>
    </source>
</evidence>
<accession>A0A345P993</accession>
<dbReference type="RefSeq" id="WP_114899960.1">
    <property type="nucleotide sequence ID" value="NZ_CP031222.1"/>
</dbReference>
<proteinExistence type="predicted"/>
<dbReference type="AlphaFoldDB" id="A0A345P993"/>